<reference evidence="2" key="1">
    <citation type="journal article" date="2012" name="J. Bacteriol.">
        <title>Complete genome sequence of the broad-host-range strain Sinorhizobium fredii USDA257.</title>
        <authorList>
            <person name="Schuldes J."/>
            <person name="Rodriguez Orbegoso M."/>
            <person name="Schmeisser C."/>
            <person name="Krishnan H.B."/>
            <person name="Daniel R."/>
            <person name="Streit W.R."/>
        </authorList>
    </citation>
    <scope>NUCLEOTIDE SEQUENCE [LARGE SCALE GENOMIC DNA]</scope>
    <source>
        <strain evidence="2">USDA 257</strain>
        <plasmid evidence="2">pUSDA257</plasmid>
    </source>
</reference>
<dbReference type="AlphaFoldDB" id="I3XHH9"/>
<protein>
    <submittedName>
        <fullName evidence="2">Uncharacterized protein</fullName>
    </submittedName>
</protein>
<evidence type="ECO:0000256" key="1">
    <source>
        <dbReference type="SAM" id="MobiDB-lite"/>
    </source>
</evidence>
<name>I3XHH9_SINF2</name>
<gene>
    <name evidence="2" type="ORF">USDA257_p06200</name>
</gene>
<dbReference type="HOGENOM" id="CLU_2304142_0_0_5"/>
<geneLocation type="plasmid" evidence="3">
    <name>pUSDA257 fragment 16</name>
</geneLocation>
<organism evidence="2">
    <name type="scientific">Sinorhizobium fredii (strain USDA 257)</name>
    <dbReference type="NCBI Taxonomy" id="1185652"/>
    <lineage>
        <taxon>Bacteria</taxon>
        <taxon>Pseudomonadati</taxon>
        <taxon>Pseudomonadota</taxon>
        <taxon>Alphaproteobacteria</taxon>
        <taxon>Hyphomicrobiales</taxon>
        <taxon>Rhizobiaceae</taxon>
        <taxon>Sinorhizobium/Ensifer group</taxon>
        <taxon>Sinorhizobium</taxon>
    </lineage>
</organism>
<dbReference type="EMBL" id="CP003579">
    <property type="protein sequence ID" value="AFL55335.1"/>
    <property type="molecule type" value="Genomic_DNA"/>
</dbReference>
<sequence length="100" mass="10841">MIKREVRGANRSGSTAENGARQARISPSTSKRQLGKRPCAALVKDGATIASGFVPERKPTSSLRRRTVLAWPDRRAHRSSRRQSSLMNNAIPAVFASAVA</sequence>
<feature type="region of interest" description="Disordered" evidence="1">
    <location>
        <begin position="1"/>
        <end position="37"/>
    </location>
</feature>
<evidence type="ECO:0000313" key="2">
    <source>
        <dbReference type="EMBL" id="AFL55335.1"/>
    </source>
</evidence>
<proteinExistence type="predicted"/>
<keyword evidence="2" id="KW-0614">Plasmid</keyword>
<accession>I3XHH9</accession>
<evidence type="ECO:0000313" key="3">
    <source>
        <dbReference type="Proteomes" id="UP000006180"/>
    </source>
</evidence>